<sequence>MAQAQPLPPAAPSGLPSPRSPTLSCADMILPEAPLRSFSPNPYAERPPSPPSLSYTCSKRASSTITVISATPQARREPSPHIRSPPLSSRSSRSTLRTMGSADTCAKGKDGSLRTDNTIASSPTIADAMSRDPLNDWRHHEQKRLSNASSSMHSEDLEDMTWPAFDGPGAAAFDDSGVVLEEKGEERDRLPEISGTEDEMENEGWLEGHSDGDEEAYSSAALSRRAEMILANAKKRLNVMEGNLRGARQSLVISPTLTSMRAESALPHQLAAVRERDRRLYAGQGPIPPRTRPYYSSPLSSNSSPGHSRGMSETSVPVPFTPAYTSRLVNKRASSAMGAASGPWSPEGFGQGRFPIRESRSLEAVRDARQAWSNHEERDASLRSYDSRGSRSPSTLETLPEDVDSPQQQLRPSSTTGDLKAQMQDLKGRISSLKQKAKEDNLRRRSLQSLRTPSPFTCAEAWYASGDAYETGASPVTADAGVGTKTESPVRKTLFEEEEPRDKHAGSSSQHEASQYVADGKRSIKESSGDAYQKDSPTEHYNEDLQDYDDENSEDGLDDEFVSVDADVETGGDSVYEDAVYEFPITERHEDRIDAFDYEHFFLHSAMGSYSSGRSSRSSSSSADSVETTRPTTALYDGDVSEKRLSMHQRNASVDSVSTVASFATAAAEQSDDEGEDEEEESAQLNQFSQRLLPSQQSFLSNHTTKNALGLGITAPRSDSAINVRNKASSSPHSPALTTASQISRGSSPGSDLASGLQTSKIYNILLEAPPSSSQEEEVRLALNEEEKQLIYGLAASFQQVCARLQSTAGDRYERKEWRRRLDEARRVLSGEEVEDGKLLS</sequence>
<dbReference type="AlphaFoldDB" id="A0A6A6JE44"/>
<feature type="region of interest" description="Disordered" evidence="1">
    <location>
        <begin position="724"/>
        <end position="754"/>
    </location>
</feature>
<dbReference type="RefSeq" id="XP_033652096.1">
    <property type="nucleotide sequence ID" value="XM_033801074.1"/>
</dbReference>
<feature type="compositionally biased region" description="Basic and acidic residues" evidence="1">
    <location>
        <begin position="129"/>
        <end position="139"/>
    </location>
</feature>
<feature type="compositionally biased region" description="Polar residues" evidence="1">
    <location>
        <begin position="405"/>
        <end position="417"/>
    </location>
</feature>
<feature type="region of interest" description="Disordered" evidence="1">
    <location>
        <begin position="279"/>
        <end position="317"/>
    </location>
</feature>
<organism evidence="2 3">
    <name type="scientific">Westerdykella ornata</name>
    <dbReference type="NCBI Taxonomy" id="318751"/>
    <lineage>
        <taxon>Eukaryota</taxon>
        <taxon>Fungi</taxon>
        <taxon>Dikarya</taxon>
        <taxon>Ascomycota</taxon>
        <taxon>Pezizomycotina</taxon>
        <taxon>Dothideomycetes</taxon>
        <taxon>Pleosporomycetidae</taxon>
        <taxon>Pleosporales</taxon>
        <taxon>Sporormiaceae</taxon>
        <taxon>Westerdykella</taxon>
    </lineage>
</organism>
<feature type="compositionally biased region" description="Low complexity" evidence="1">
    <location>
        <begin position="12"/>
        <end position="21"/>
    </location>
</feature>
<feature type="compositionally biased region" description="Low complexity" evidence="1">
    <location>
        <begin position="84"/>
        <end position="98"/>
    </location>
</feature>
<feature type="compositionally biased region" description="Acidic residues" evidence="1">
    <location>
        <begin position="670"/>
        <end position="682"/>
    </location>
</feature>
<feature type="region of interest" description="Disordered" evidence="1">
    <location>
        <begin position="368"/>
        <end position="422"/>
    </location>
</feature>
<evidence type="ECO:0000256" key="1">
    <source>
        <dbReference type="SAM" id="MobiDB-lite"/>
    </source>
</evidence>
<feature type="compositionally biased region" description="Basic and acidic residues" evidence="1">
    <location>
        <begin position="368"/>
        <end position="389"/>
    </location>
</feature>
<feature type="compositionally biased region" description="Low complexity" evidence="1">
    <location>
        <begin position="610"/>
        <end position="625"/>
    </location>
</feature>
<feature type="region of interest" description="Disordered" evidence="1">
    <location>
        <begin position="665"/>
        <end position="686"/>
    </location>
</feature>
<name>A0A6A6JE44_WESOR</name>
<feature type="compositionally biased region" description="Polar residues" evidence="1">
    <location>
        <begin position="114"/>
        <end position="124"/>
    </location>
</feature>
<protein>
    <submittedName>
        <fullName evidence="2">Uncharacterized protein</fullName>
    </submittedName>
</protein>
<feature type="compositionally biased region" description="Basic and acidic residues" evidence="1">
    <location>
        <begin position="181"/>
        <end position="191"/>
    </location>
</feature>
<evidence type="ECO:0000313" key="2">
    <source>
        <dbReference type="EMBL" id="KAF2274557.1"/>
    </source>
</evidence>
<feature type="compositionally biased region" description="Polar residues" evidence="1">
    <location>
        <begin position="52"/>
        <end position="72"/>
    </location>
</feature>
<feature type="region of interest" description="Disordered" evidence="1">
    <location>
        <begin position="1"/>
        <end position="168"/>
    </location>
</feature>
<reference evidence="2" key="1">
    <citation type="journal article" date="2020" name="Stud. Mycol.">
        <title>101 Dothideomycetes genomes: a test case for predicting lifestyles and emergence of pathogens.</title>
        <authorList>
            <person name="Haridas S."/>
            <person name="Albert R."/>
            <person name="Binder M."/>
            <person name="Bloem J."/>
            <person name="Labutti K."/>
            <person name="Salamov A."/>
            <person name="Andreopoulos B."/>
            <person name="Baker S."/>
            <person name="Barry K."/>
            <person name="Bills G."/>
            <person name="Bluhm B."/>
            <person name="Cannon C."/>
            <person name="Castanera R."/>
            <person name="Culley D."/>
            <person name="Daum C."/>
            <person name="Ezra D."/>
            <person name="Gonzalez J."/>
            <person name="Henrissat B."/>
            <person name="Kuo A."/>
            <person name="Liang C."/>
            <person name="Lipzen A."/>
            <person name="Lutzoni F."/>
            <person name="Magnuson J."/>
            <person name="Mondo S."/>
            <person name="Nolan M."/>
            <person name="Ohm R."/>
            <person name="Pangilinan J."/>
            <person name="Park H.-J."/>
            <person name="Ramirez L."/>
            <person name="Alfaro M."/>
            <person name="Sun H."/>
            <person name="Tritt A."/>
            <person name="Yoshinaga Y."/>
            <person name="Zwiers L.-H."/>
            <person name="Turgeon B."/>
            <person name="Goodwin S."/>
            <person name="Spatafora J."/>
            <person name="Crous P."/>
            <person name="Grigoriev I."/>
        </authorList>
    </citation>
    <scope>NUCLEOTIDE SEQUENCE</scope>
    <source>
        <strain evidence="2">CBS 379.55</strain>
    </source>
</reference>
<gene>
    <name evidence="2" type="ORF">EI97DRAFT_460131</name>
</gene>
<feature type="compositionally biased region" description="Basic and acidic residues" evidence="1">
    <location>
        <begin position="519"/>
        <end position="543"/>
    </location>
</feature>
<feature type="region of interest" description="Disordered" evidence="1">
    <location>
        <begin position="181"/>
        <end position="218"/>
    </location>
</feature>
<proteinExistence type="predicted"/>
<feature type="compositionally biased region" description="Pro residues" evidence="1">
    <location>
        <begin position="1"/>
        <end position="11"/>
    </location>
</feature>
<dbReference type="Proteomes" id="UP000800097">
    <property type="component" value="Unassembled WGS sequence"/>
</dbReference>
<feature type="compositionally biased region" description="Acidic residues" evidence="1">
    <location>
        <begin position="195"/>
        <end position="204"/>
    </location>
</feature>
<feature type="region of interest" description="Disordered" evidence="1">
    <location>
        <begin position="474"/>
        <end position="557"/>
    </location>
</feature>
<feature type="compositionally biased region" description="Acidic residues" evidence="1">
    <location>
        <begin position="544"/>
        <end position="557"/>
    </location>
</feature>
<feature type="region of interest" description="Disordered" evidence="1">
    <location>
        <begin position="610"/>
        <end position="639"/>
    </location>
</feature>
<evidence type="ECO:0000313" key="3">
    <source>
        <dbReference type="Proteomes" id="UP000800097"/>
    </source>
</evidence>
<feature type="compositionally biased region" description="Basic and acidic residues" evidence="1">
    <location>
        <begin position="488"/>
        <end position="505"/>
    </location>
</feature>
<feature type="compositionally biased region" description="Low complexity" evidence="1">
    <location>
        <begin position="296"/>
        <end position="312"/>
    </location>
</feature>
<dbReference type="EMBL" id="ML986502">
    <property type="protein sequence ID" value="KAF2274557.1"/>
    <property type="molecule type" value="Genomic_DNA"/>
</dbReference>
<dbReference type="GeneID" id="54554249"/>
<accession>A0A6A6JE44</accession>
<keyword evidence="3" id="KW-1185">Reference proteome</keyword>
<dbReference type="OrthoDB" id="3438840at2759"/>